<dbReference type="InterPro" id="IPR051791">
    <property type="entry name" value="Pra-immunoreactive"/>
</dbReference>
<reference evidence="8" key="1">
    <citation type="submission" date="2018-06" db="EMBL/GenBank/DDBJ databases">
        <authorList>
            <person name="Zhirakovskaya E."/>
        </authorList>
    </citation>
    <scope>NUCLEOTIDE SEQUENCE</scope>
</reference>
<organism evidence="8">
    <name type="scientific">hydrothermal vent metagenome</name>
    <dbReference type="NCBI Taxonomy" id="652676"/>
    <lineage>
        <taxon>unclassified sequences</taxon>
        <taxon>metagenomes</taxon>
        <taxon>ecological metagenomes</taxon>
    </lineage>
</organism>
<feature type="domain" description="RDD" evidence="7">
    <location>
        <begin position="21"/>
        <end position="148"/>
    </location>
</feature>
<evidence type="ECO:0000256" key="6">
    <source>
        <dbReference type="SAM" id="Phobius"/>
    </source>
</evidence>
<feature type="transmembrane region" description="Helical" evidence="6">
    <location>
        <begin position="24"/>
        <end position="49"/>
    </location>
</feature>
<dbReference type="AlphaFoldDB" id="A0A3B1BB02"/>
<accession>A0A3B1BB02</accession>
<keyword evidence="2" id="KW-1003">Cell membrane</keyword>
<evidence type="ECO:0000256" key="1">
    <source>
        <dbReference type="ARBA" id="ARBA00004651"/>
    </source>
</evidence>
<evidence type="ECO:0000256" key="3">
    <source>
        <dbReference type="ARBA" id="ARBA00022692"/>
    </source>
</evidence>
<feature type="transmembrane region" description="Helical" evidence="6">
    <location>
        <begin position="61"/>
        <end position="84"/>
    </location>
</feature>
<sequence length="158" mass="17767">MSNPYQSPEADLAAGLPQQEYVGFWIRVGASVVDSIIMLMIIAPLLYYIYGMEYFLGDHIIAGPADFLLNYIFPAIAVIVFWIYKSSTPGKMAFKAIIVDAQTGLKPSSKQLIGRYFAYYVSLIPIGLGFFWIIWDSRKQGWHDKLAGTVVVYRPISV</sequence>
<evidence type="ECO:0000256" key="4">
    <source>
        <dbReference type="ARBA" id="ARBA00022989"/>
    </source>
</evidence>
<name>A0A3B1BB02_9ZZZZ</name>
<keyword evidence="5 6" id="KW-0472">Membrane</keyword>
<feature type="transmembrane region" description="Helical" evidence="6">
    <location>
        <begin position="117"/>
        <end position="135"/>
    </location>
</feature>
<dbReference type="PANTHER" id="PTHR36115">
    <property type="entry name" value="PROLINE-RICH ANTIGEN HOMOLOG-RELATED"/>
    <property type="match status" value="1"/>
</dbReference>
<dbReference type="PANTHER" id="PTHR36115:SF4">
    <property type="entry name" value="MEMBRANE PROTEIN"/>
    <property type="match status" value="1"/>
</dbReference>
<protein>
    <recommendedName>
        <fullName evidence="7">RDD domain-containing protein</fullName>
    </recommendedName>
</protein>
<evidence type="ECO:0000313" key="8">
    <source>
        <dbReference type="EMBL" id="VAX11481.1"/>
    </source>
</evidence>
<dbReference type="EMBL" id="UOFX01000085">
    <property type="protein sequence ID" value="VAX11481.1"/>
    <property type="molecule type" value="Genomic_DNA"/>
</dbReference>
<keyword evidence="4 6" id="KW-1133">Transmembrane helix</keyword>
<dbReference type="Pfam" id="PF06271">
    <property type="entry name" value="RDD"/>
    <property type="match status" value="1"/>
</dbReference>
<gene>
    <name evidence="8" type="ORF">MNBD_GAMMA26-2538</name>
</gene>
<evidence type="ECO:0000256" key="5">
    <source>
        <dbReference type="ARBA" id="ARBA00023136"/>
    </source>
</evidence>
<dbReference type="GO" id="GO:0005886">
    <property type="term" value="C:plasma membrane"/>
    <property type="evidence" value="ECO:0007669"/>
    <property type="project" value="UniProtKB-SubCell"/>
</dbReference>
<evidence type="ECO:0000259" key="7">
    <source>
        <dbReference type="Pfam" id="PF06271"/>
    </source>
</evidence>
<evidence type="ECO:0000256" key="2">
    <source>
        <dbReference type="ARBA" id="ARBA00022475"/>
    </source>
</evidence>
<dbReference type="InterPro" id="IPR010432">
    <property type="entry name" value="RDD"/>
</dbReference>
<keyword evidence="3 6" id="KW-0812">Transmembrane</keyword>
<proteinExistence type="predicted"/>
<comment type="subcellular location">
    <subcellularLocation>
        <location evidence="1">Cell membrane</location>
        <topology evidence="1">Multi-pass membrane protein</topology>
    </subcellularLocation>
</comment>